<name>A0ACC2R278_9NEOP</name>
<dbReference type="EMBL" id="CM056788">
    <property type="protein sequence ID" value="KAJ8730976.1"/>
    <property type="molecule type" value="Genomic_DNA"/>
</dbReference>
<dbReference type="Proteomes" id="UP001231649">
    <property type="component" value="Chromosome 12"/>
</dbReference>
<sequence>MHNACYLLFVFYVVVQCQVTLPPNRLKNERLNQCVINILNKYFSEQKELTYVNIDTRDEELLKTIYSTQNFSLVTRSKTYQSFLPNQGYLISSKNVPAFTKYFEYLMTDPTWNPYARFLIIVEVLHNDELRSVFDELLRLHVNNAVIVNGTDDAHLFTYNPFDNYACGKYYNNVINLGLCLQSNQNLYPNKLVTGLRNCTFKASLAHRPPFTLNPLKMDDEKTILGTEEYILKVLSEKEQFTVISNYSYNGHIFSSVNPNMTVSGPMVMLRNNESDIVFGGMMMVTTRAEAFTWLGGYHDYNDEIRFVVRRTSLIPIWKTVYIEFDTTVWLLLLLSFIVYCAMMIFLLQEKDKGSVVLELLDNLLLHSRDIRCSMSIKYILIIWVCFGYLINTFYQSSLVSLTTNPSKEYQVQTEDDILEYKYKPCISGSIGKFLSTEQMEDLAKKPTVVPLDALEKERCNTTLEALTTVSQTTDIQKLIKCVIDIFEEYFKETKEVTYVSNKFRDEELLKAINDADIISVVTKEPATKSPILHQSYLISVSNATTFIRHFANETKQSTWNPMARFLLLVKNLKENELRNIFDIFLKLHVNNVLVMNATDEAHLYTYNPFDNYNCGKSYDTVTSFGKCAEASSFNLYPDKLITGLQNCTFNVLITQWPPYTMLTTNESPTTPPELRNGIEVYLLNLLGEMLGFDINLVNEFGDADDFSTVSPDMEAVGVLKKIQDNEVDMHISGMLLTPSRSAAFSYVYGHLVYTEEIRFIVKRARNVYPWKNTYLEFDATVWMCLTLTFIIYSILVIILLRTQDKSYIVLLLLDNLVLHGRTVPSRWPVKCVLILWVVFAYLVNTFYQSNLVSLTTHPAQEYQISTEEDIYKYQLKPCLSSIMGRYYSESVQSDQKFDVSESCHRLMGSVKTVAESDNLYTLILYGLYQYNEHDFFDEFGNPMVMALPKPYSKITNVIMFT</sequence>
<proteinExistence type="predicted"/>
<organism evidence="1 2">
    <name type="scientific">Mythimna loreyi</name>
    <dbReference type="NCBI Taxonomy" id="667449"/>
    <lineage>
        <taxon>Eukaryota</taxon>
        <taxon>Metazoa</taxon>
        <taxon>Ecdysozoa</taxon>
        <taxon>Arthropoda</taxon>
        <taxon>Hexapoda</taxon>
        <taxon>Insecta</taxon>
        <taxon>Pterygota</taxon>
        <taxon>Neoptera</taxon>
        <taxon>Endopterygota</taxon>
        <taxon>Lepidoptera</taxon>
        <taxon>Glossata</taxon>
        <taxon>Ditrysia</taxon>
        <taxon>Noctuoidea</taxon>
        <taxon>Noctuidae</taxon>
        <taxon>Noctuinae</taxon>
        <taxon>Hadenini</taxon>
        <taxon>Mythimna</taxon>
    </lineage>
</organism>
<evidence type="ECO:0000313" key="2">
    <source>
        <dbReference type="Proteomes" id="UP001231649"/>
    </source>
</evidence>
<evidence type="ECO:0000313" key="1">
    <source>
        <dbReference type="EMBL" id="KAJ8730976.1"/>
    </source>
</evidence>
<accession>A0ACC2R278</accession>
<comment type="caution">
    <text evidence="1">The sequence shown here is derived from an EMBL/GenBank/DDBJ whole genome shotgun (WGS) entry which is preliminary data.</text>
</comment>
<protein>
    <submittedName>
        <fullName evidence="1">Uncharacterized protein</fullName>
    </submittedName>
</protein>
<keyword evidence="2" id="KW-1185">Reference proteome</keyword>
<reference evidence="1" key="1">
    <citation type="submission" date="2023-03" db="EMBL/GenBank/DDBJ databases">
        <title>Chromosome-level genomes of two armyworms, Mythimna separata and Mythimna loreyi, provide insights into the biosynthesis and reception of sex pheromones.</title>
        <authorList>
            <person name="Zhao H."/>
        </authorList>
    </citation>
    <scope>NUCLEOTIDE SEQUENCE</scope>
    <source>
        <strain evidence="1">BeijingLab</strain>
    </source>
</reference>
<gene>
    <name evidence="1" type="ORF">PYW08_002389</name>
</gene>